<dbReference type="InterPro" id="IPR001128">
    <property type="entry name" value="Cyt_P450"/>
</dbReference>
<name>A0A397VV00_9GLOM</name>
<keyword evidence="7" id="KW-1185">Reference proteome</keyword>
<evidence type="ECO:0000313" key="6">
    <source>
        <dbReference type="EMBL" id="RIB25581.1"/>
    </source>
</evidence>
<sequence length="124" mass="14106">MTDHEIISNILDAFLGGGGPYCEAVINETIRVHNAAHTVPRENTGSDELLGYNWPAHSEFMLFYEGGNKHPEFWKNPEAYDTDRFMNEDIVLKKNFVIFGGGLRQCSRKKIGFDLDKRFHGNVS</sequence>
<dbReference type="PANTHER" id="PTHR24303:SF31">
    <property type="entry name" value="CYTOCHROME P450 307A1-RELATED"/>
    <property type="match status" value="1"/>
</dbReference>
<dbReference type="Pfam" id="PF00067">
    <property type="entry name" value="p450"/>
    <property type="match status" value="1"/>
</dbReference>
<dbReference type="AlphaFoldDB" id="A0A397VV00"/>
<dbReference type="GO" id="GO:0020037">
    <property type="term" value="F:heme binding"/>
    <property type="evidence" value="ECO:0007669"/>
    <property type="project" value="InterPro"/>
</dbReference>
<dbReference type="InterPro" id="IPR036396">
    <property type="entry name" value="Cyt_P450_sf"/>
</dbReference>
<evidence type="ECO:0000256" key="4">
    <source>
        <dbReference type="ARBA" id="ARBA00023004"/>
    </source>
</evidence>
<organism evidence="6 7">
    <name type="scientific">Gigaspora rosea</name>
    <dbReference type="NCBI Taxonomy" id="44941"/>
    <lineage>
        <taxon>Eukaryota</taxon>
        <taxon>Fungi</taxon>
        <taxon>Fungi incertae sedis</taxon>
        <taxon>Mucoromycota</taxon>
        <taxon>Glomeromycotina</taxon>
        <taxon>Glomeromycetes</taxon>
        <taxon>Diversisporales</taxon>
        <taxon>Gigasporaceae</taxon>
        <taxon>Gigaspora</taxon>
    </lineage>
</organism>
<dbReference type="Proteomes" id="UP000266673">
    <property type="component" value="Unassembled WGS sequence"/>
</dbReference>
<keyword evidence="3" id="KW-0560">Oxidoreductase</keyword>
<dbReference type="GO" id="GO:0004497">
    <property type="term" value="F:monooxygenase activity"/>
    <property type="evidence" value="ECO:0007669"/>
    <property type="project" value="UniProtKB-KW"/>
</dbReference>
<keyword evidence="5" id="KW-0503">Monooxygenase</keyword>
<reference evidence="6 7" key="1">
    <citation type="submission" date="2018-06" db="EMBL/GenBank/DDBJ databases">
        <title>Comparative genomics reveals the genomic features of Rhizophagus irregularis, R. cerebriforme, R. diaphanum and Gigaspora rosea, and their symbiotic lifestyle signature.</title>
        <authorList>
            <person name="Morin E."/>
            <person name="San Clemente H."/>
            <person name="Chen E.C.H."/>
            <person name="De La Providencia I."/>
            <person name="Hainaut M."/>
            <person name="Kuo A."/>
            <person name="Kohler A."/>
            <person name="Murat C."/>
            <person name="Tang N."/>
            <person name="Roy S."/>
            <person name="Loubradou J."/>
            <person name="Henrissat B."/>
            <person name="Grigoriev I.V."/>
            <person name="Corradi N."/>
            <person name="Roux C."/>
            <person name="Martin F.M."/>
        </authorList>
    </citation>
    <scope>NUCLEOTIDE SEQUENCE [LARGE SCALE GENOMIC DNA]</scope>
    <source>
        <strain evidence="6 7">DAOM 194757</strain>
    </source>
</reference>
<dbReference type="OrthoDB" id="1470350at2759"/>
<protein>
    <submittedName>
        <fullName evidence="6">Cytochrome P450</fullName>
    </submittedName>
</protein>
<proteinExistence type="predicted"/>
<evidence type="ECO:0000256" key="5">
    <source>
        <dbReference type="ARBA" id="ARBA00023033"/>
    </source>
</evidence>
<accession>A0A397VV00</accession>
<dbReference type="EMBL" id="QKWP01000169">
    <property type="protein sequence ID" value="RIB25581.1"/>
    <property type="molecule type" value="Genomic_DNA"/>
</dbReference>
<dbReference type="GO" id="GO:0016705">
    <property type="term" value="F:oxidoreductase activity, acting on paired donors, with incorporation or reduction of molecular oxygen"/>
    <property type="evidence" value="ECO:0007669"/>
    <property type="project" value="InterPro"/>
</dbReference>
<dbReference type="GO" id="GO:0005506">
    <property type="term" value="F:iron ion binding"/>
    <property type="evidence" value="ECO:0007669"/>
    <property type="project" value="InterPro"/>
</dbReference>
<keyword evidence="2" id="KW-0479">Metal-binding</keyword>
<comment type="cofactor">
    <cofactor evidence="1">
        <name>heme</name>
        <dbReference type="ChEBI" id="CHEBI:30413"/>
    </cofactor>
</comment>
<evidence type="ECO:0000256" key="1">
    <source>
        <dbReference type="ARBA" id="ARBA00001971"/>
    </source>
</evidence>
<dbReference type="STRING" id="44941.A0A397VV00"/>
<dbReference type="Gene3D" id="1.10.630.10">
    <property type="entry name" value="Cytochrome P450"/>
    <property type="match status" value="1"/>
</dbReference>
<comment type="caution">
    <text evidence="6">The sequence shown here is derived from an EMBL/GenBank/DDBJ whole genome shotgun (WGS) entry which is preliminary data.</text>
</comment>
<evidence type="ECO:0000256" key="2">
    <source>
        <dbReference type="ARBA" id="ARBA00022723"/>
    </source>
</evidence>
<evidence type="ECO:0000313" key="7">
    <source>
        <dbReference type="Proteomes" id="UP000266673"/>
    </source>
</evidence>
<evidence type="ECO:0000256" key="3">
    <source>
        <dbReference type="ARBA" id="ARBA00023002"/>
    </source>
</evidence>
<dbReference type="PANTHER" id="PTHR24303">
    <property type="entry name" value="HEME-BINDING MONOOXYGENASE FAMILY"/>
    <property type="match status" value="1"/>
</dbReference>
<gene>
    <name evidence="6" type="ORF">C2G38_2165581</name>
</gene>
<dbReference type="SUPFAM" id="SSF48264">
    <property type="entry name" value="Cytochrome P450"/>
    <property type="match status" value="1"/>
</dbReference>
<keyword evidence="4" id="KW-0408">Iron</keyword>